<keyword evidence="5" id="KW-1185">Reference proteome</keyword>
<accession>A0AA49JXI7</accession>
<dbReference type="InterPro" id="IPR000834">
    <property type="entry name" value="Peptidase_M14"/>
</dbReference>
<keyword evidence="1" id="KW-0732">Signal</keyword>
<feature type="chain" id="PRO_5041332432" evidence="1">
    <location>
        <begin position="18"/>
        <end position="910"/>
    </location>
</feature>
<feature type="signal peptide" evidence="1">
    <location>
        <begin position="1"/>
        <end position="17"/>
    </location>
</feature>
<keyword evidence="4" id="KW-0121">Carboxypeptidase</keyword>
<dbReference type="Gene3D" id="3.40.630.10">
    <property type="entry name" value="Zn peptidases"/>
    <property type="match status" value="1"/>
</dbReference>
<dbReference type="EMBL" id="CP130612">
    <property type="protein sequence ID" value="WKW11080.1"/>
    <property type="molecule type" value="Genomic_DNA"/>
</dbReference>
<evidence type="ECO:0000313" key="3">
    <source>
        <dbReference type="EMBL" id="WKW11080.1"/>
    </source>
</evidence>
<name>A0AA49JXI7_9BACT</name>
<sequence>MPRLLLALMLLALPAAAQHPWDNPLRDDAKFSFYDRGPYRQGVPRPESILGFNVGDAHTQYHLQERVLLAIAEAAKDRVRVEEIGVSNERRTMRIYIVSSPENIARLDAIRADLDRIADPRGATQAQLDAVIARTPAVVWFSGSVHGDEVPGFEASMQLLYHFAASNEPATLEHLKNAIVIINPSSNPDGHERFAVWSNSIAVGSAEATALEQQRGQPWATRGRFNHYRFDMNRDLMAITQREVQAITGGMLRWHPMVTADLHGYTSTYYMAPAARPVNANISGWPFKWSEAIGRGNAAAFDRYGWLYFVRDAFDLYYPGYYDSWPSLNGAMGTTYETDGGPALLQYREDGTLLSLRDGISKHYVASIATFETSAARAREMVRDYAAFRAKAVTDGRNGTIKRVVFVPGSDPVRAAELAAALMRAGIEVTRTTAGFSSTRASSYTEDGTRARNFPAGSYVVDLAQPQGKLAKALLEADPELDPVFAREQLAKFQRNQQRSRNADDTEGYEFYDVSAWALPVAYGVEAYWTEDAPALQGQLLSFTNGVRMGAEVLPHAITGGIVEGRDARSAYLWRNDRNNAAKLAAQLMQEGFRVAIAAQPIQTGNVTWPRGTWVARVSRNETTLAARVDTLAKLAGVEVRGVNSAFPDDAQYGTGSSVVVDLKRPSIAVVAEGNISHTSFGAVWWSLEQRYGVRFTPISANALNGDLSAFTGIIIPSGGVQGNGANLKRWVENGGALVTFGGATSWATREDVGLTSARRITCADKKAEPTRSTAAPLDSTRATASPNACADQLADLPGSHFDVVLDLTNWVTLGMEKQRMPVLVGGSSVLGLSHDGGNVAVFPTTGTLKRGGFTFPDNSERLLRGSAFIVQERVGRGNVVMFTNDPMFRGWWRALDRMVFNAVLLGGSF</sequence>
<evidence type="ECO:0000256" key="1">
    <source>
        <dbReference type="SAM" id="SignalP"/>
    </source>
</evidence>
<dbReference type="InterPro" id="IPR029062">
    <property type="entry name" value="Class_I_gatase-like"/>
</dbReference>
<reference evidence="4" key="1">
    <citation type="submission" date="2023-07" db="EMBL/GenBank/DDBJ databases">
        <authorList>
            <person name="Haufschild T."/>
            <person name="Kallscheuer N."/>
            <person name="Hammer J."/>
            <person name="Kohn T."/>
            <person name="Kabuu M."/>
            <person name="Jogler M."/>
            <person name="Wohfarth N."/>
            <person name="Heuer A."/>
            <person name="Rohde M."/>
            <person name="van Teeseling M.C.F."/>
            <person name="Jogler C."/>
        </authorList>
    </citation>
    <scope>NUCLEOTIDE SEQUENCE</scope>
    <source>
        <strain evidence="3">Strain 138</strain>
        <strain evidence="4">Strain 318</strain>
    </source>
</reference>
<dbReference type="RefSeq" id="WP_367886783.1">
    <property type="nucleotide sequence ID" value="NZ_CP130612.1"/>
</dbReference>
<proteinExistence type="predicted"/>
<dbReference type="KEGG" id="pspc:Strain318_000315"/>
<keyword evidence="4" id="KW-0378">Hydrolase</keyword>
<dbReference type="GO" id="GO:0006508">
    <property type="term" value="P:proteolysis"/>
    <property type="evidence" value="ECO:0007669"/>
    <property type="project" value="InterPro"/>
</dbReference>
<dbReference type="Pfam" id="PF00246">
    <property type="entry name" value="Peptidase_M14"/>
    <property type="match status" value="1"/>
</dbReference>
<dbReference type="Proteomes" id="UP001229955">
    <property type="component" value="Chromosome"/>
</dbReference>
<evidence type="ECO:0000313" key="5">
    <source>
        <dbReference type="Proteomes" id="UP001229955"/>
    </source>
</evidence>
<dbReference type="GO" id="GO:0008270">
    <property type="term" value="F:zinc ion binding"/>
    <property type="evidence" value="ECO:0007669"/>
    <property type="project" value="InterPro"/>
</dbReference>
<accession>A0AA49JSA4</accession>
<dbReference type="EMBL" id="CP130613">
    <property type="protein sequence ID" value="WKW13990.1"/>
    <property type="molecule type" value="Genomic_DNA"/>
</dbReference>
<gene>
    <name evidence="3" type="ORF">Strain138_000315</name>
    <name evidence="4" type="ORF">Strain318_000315</name>
</gene>
<dbReference type="GO" id="GO:0004181">
    <property type="term" value="F:metallocarboxypeptidase activity"/>
    <property type="evidence" value="ECO:0007669"/>
    <property type="project" value="InterPro"/>
</dbReference>
<dbReference type="SUPFAM" id="SSF53187">
    <property type="entry name" value="Zn-dependent exopeptidases"/>
    <property type="match status" value="1"/>
</dbReference>
<evidence type="ECO:0000259" key="2">
    <source>
        <dbReference type="SMART" id="SM00631"/>
    </source>
</evidence>
<feature type="domain" description="Peptidase M14" evidence="2">
    <location>
        <begin position="61"/>
        <end position="350"/>
    </location>
</feature>
<organism evidence="4 5">
    <name type="scientific">Pseudogemmatithrix spongiicola</name>
    <dbReference type="NCBI Taxonomy" id="3062599"/>
    <lineage>
        <taxon>Bacteria</taxon>
        <taxon>Pseudomonadati</taxon>
        <taxon>Gemmatimonadota</taxon>
        <taxon>Gemmatimonadia</taxon>
        <taxon>Gemmatimonadales</taxon>
        <taxon>Gemmatimonadaceae</taxon>
        <taxon>Pseudogemmatithrix</taxon>
    </lineage>
</organism>
<evidence type="ECO:0000313" key="4">
    <source>
        <dbReference type="EMBL" id="WKW13990.1"/>
    </source>
</evidence>
<protein>
    <submittedName>
        <fullName evidence="4">M14 family zinc carboxypeptidase</fullName>
    </submittedName>
</protein>
<dbReference type="SMART" id="SM00631">
    <property type="entry name" value="Zn_pept"/>
    <property type="match status" value="1"/>
</dbReference>
<dbReference type="AlphaFoldDB" id="A0AA49JXI7"/>
<keyword evidence="4" id="KW-0645">Protease</keyword>
<dbReference type="SUPFAM" id="SSF52317">
    <property type="entry name" value="Class I glutamine amidotransferase-like"/>
    <property type="match status" value="1"/>
</dbReference>